<reference evidence="2 3" key="2">
    <citation type="journal article" date="2017" name="Genome Biol.">
        <title>New reference genome sequences of hot pepper reveal the massive evolution of plant disease-resistance genes by retroduplication.</title>
        <authorList>
            <person name="Kim S."/>
            <person name="Park J."/>
            <person name="Yeom S.I."/>
            <person name="Kim Y.M."/>
            <person name="Seo E."/>
            <person name="Kim K.T."/>
            <person name="Kim M.S."/>
            <person name="Lee J.M."/>
            <person name="Cheong K."/>
            <person name="Shin H.S."/>
            <person name="Kim S.B."/>
            <person name="Han K."/>
            <person name="Lee J."/>
            <person name="Park M."/>
            <person name="Lee H.A."/>
            <person name="Lee H.Y."/>
            <person name="Lee Y."/>
            <person name="Oh S."/>
            <person name="Lee J.H."/>
            <person name="Choi E."/>
            <person name="Choi E."/>
            <person name="Lee S.E."/>
            <person name="Jeon J."/>
            <person name="Kim H."/>
            <person name="Choi G."/>
            <person name="Song H."/>
            <person name="Lee J."/>
            <person name="Lee S.C."/>
            <person name="Kwon J.K."/>
            <person name="Lee H.Y."/>
            <person name="Koo N."/>
            <person name="Hong Y."/>
            <person name="Kim R.W."/>
            <person name="Kang W.H."/>
            <person name="Huh J.H."/>
            <person name="Kang B.C."/>
            <person name="Yang T.J."/>
            <person name="Lee Y.H."/>
            <person name="Bennetzen J.L."/>
            <person name="Choi D."/>
        </authorList>
    </citation>
    <scope>NUCLEOTIDE SEQUENCE [LARGE SCALE GENOMIC DNA]</scope>
    <source>
        <strain evidence="3">cv. CM334</strain>
    </source>
</reference>
<proteinExistence type="predicted"/>
<dbReference type="OMA" id="NHEIQED"/>
<organism evidence="2 3">
    <name type="scientific">Capsicum annuum</name>
    <name type="common">Capsicum pepper</name>
    <dbReference type="NCBI Taxonomy" id="4072"/>
    <lineage>
        <taxon>Eukaryota</taxon>
        <taxon>Viridiplantae</taxon>
        <taxon>Streptophyta</taxon>
        <taxon>Embryophyta</taxon>
        <taxon>Tracheophyta</taxon>
        <taxon>Spermatophyta</taxon>
        <taxon>Magnoliopsida</taxon>
        <taxon>eudicotyledons</taxon>
        <taxon>Gunneridae</taxon>
        <taxon>Pentapetalae</taxon>
        <taxon>asterids</taxon>
        <taxon>lamiids</taxon>
        <taxon>Solanales</taxon>
        <taxon>Solanaceae</taxon>
        <taxon>Solanoideae</taxon>
        <taxon>Capsiceae</taxon>
        <taxon>Capsicum</taxon>
    </lineage>
</organism>
<comment type="caution">
    <text evidence="2">The sequence shown here is derived from an EMBL/GenBank/DDBJ whole genome shotgun (WGS) entry which is preliminary data.</text>
</comment>
<evidence type="ECO:0000313" key="2">
    <source>
        <dbReference type="EMBL" id="PHT86400.1"/>
    </source>
</evidence>
<keyword evidence="3" id="KW-1185">Reference proteome</keyword>
<protein>
    <submittedName>
        <fullName evidence="2">Uncharacterized protein</fullName>
    </submittedName>
</protein>
<evidence type="ECO:0000256" key="1">
    <source>
        <dbReference type="SAM" id="MobiDB-lite"/>
    </source>
</evidence>
<accession>A0A2G2ZWN1</accession>
<dbReference type="Proteomes" id="UP000222542">
    <property type="component" value="Unassembled WGS sequence"/>
</dbReference>
<feature type="region of interest" description="Disordered" evidence="1">
    <location>
        <begin position="91"/>
        <end position="126"/>
    </location>
</feature>
<feature type="compositionally biased region" description="Acidic residues" evidence="1">
    <location>
        <begin position="99"/>
        <end position="126"/>
    </location>
</feature>
<dbReference type="AlphaFoldDB" id="A0A2G2ZWN1"/>
<reference evidence="2 3" key="1">
    <citation type="journal article" date="2014" name="Nat. Genet.">
        <title>Genome sequence of the hot pepper provides insights into the evolution of pungency in Capsicum species.</title>
        <authorList>
            <person name="Kim S."/>
            <person name="Park M."/>
            <person name="Yeom S.I."/>
            <person name="Kim Y.M."/>
            <person name="Lee J.M."/>
            <person name="Lee H.A."/>
            <person name="Seo E."/>
            <person name="Choi J."/>
            <person name="Cheong K."/>
            <person name="Kim K.T."/>
            <person name="Jung K."/>
            <person name="Lee G.W."/>
            <person name="Oh S.K."/>
            <person name="Bae C."/>
            <person name="Kim S.B."/>
            <person name="Lee H.Y."/>
            <person name="Kim S.Y."/>
            <person name="Kim M.S."/>
            <person name="Kang B.C."/>
            <person name="Jo Y.D."/>
            <person name="Yang H.B."/>
            <person name="Jeong H.J."/>
            <person name="Kang W.H."/>
            <person name="Kwon J.K."/>
            <person name="Shin C."/>
            <person name="Lim J.Y."/>
            <person name="Park J.H."/>
            <person name="Huh J.H."/>
            <person name="Kim J.S."/>
            <person name="Kim B.D."/>
            <person name="Cohen O."/>
            <person name="Paran I."/>
            <person name="Suh M.C."/>
            <person name="Lee S.B."/>
            <person name="Kim Y.K."/>
            <person name="Shin Y."/>
            <person name="Noh S.J."/>
            <person name="Park J."/>
            <person name="Seo Y.S."/>
            <person name="Kwon S.Y."/>
            <person name="Kim H.A."/>
            <person name="Park J.M."/>
            <person name="Kim H.J."/>
            <person name="Choi S.B."/>
            <person name="Bosland P.W."/>
            <person name="Reeves G."/>
            <person name="Jo S.H."/>
            <person name="Lee B.W."/>
            <person name="Cho H.T."/>
            <person name="Choi H.S."/>
            <person name="Lee M.S."/>
            <person name="Yu Y."/>
            <person name="Do Choi Y."/>
            <person name="Park B.S."/>
            <person name="van Deynze A."/>
            <person name="Ashrafi H."/>
            <person name="Hill T."/>
            <person name="Kim W.T."/>
            <person name="Pai H.S."/>
            <person name="Ahn H.K."/>
            <person name="Yeam I."/>
            <person name="Giovannoni J.J."/>
            <person name="Rose J.K."/>
            <person name="Sorensen I."/>
            <person name="Lee S.J."/>
            <person name="Kim R.W."/>
            <person name="Choi I.Y."/>
            <person name="Choi B.S."/>
            <person name="Lim J.S."/>
            <person name="Lee Y.H."/>
            <person name="Choi D."/>
        </authorList>
    </citation>
    <scope>NUCLEOTIDE SEQUENCE [LARGE SCALE GENOMIC DNA]</scope>
    <source>
        <strain evidence="3">cv. CM334</strain>
    </source>
</reference>
<dbReference type="Gramene" id="PHT86400">
    <property type="protein sequence ID" value="PHT86400"/>
    <property type="gene ID" value="T459_08506"/>
</dbReference>
<evidence type="ECO:0000313" key="3">
    <source>
        <dbReference type="Proteomes" id="UP000222542"/>
    </source>
</evidence>
<gene>
    <name evidence="2" type="ORF">T459_08506</name>
</gene>
<dbReference type="EMBL" id="AYRZ02000003">
    <property type="protein sequence ID" value="PHT86400.1"/>
    <property type="molecule type" value="Genomic_DNA"/>
</dbReference>
<name>A0A2G2ZWN1_CAPAN</name>
<sequence>MQATQVCYVSYPSKKKNKDDWVAVLKIEPQNVVELPDEEIEIAAELNIPFQVEEVQVYEIDMNVTMDENIHLYDPNGGLIEMGELVNDGLLQENHEIQEDAIEEEYETEETEDDEEEDFEEDTDSD</sequence>